<evidence type="ECO:0000313" key="10">
    <source>
        <dbReference type="EMBL" id="AEF95540.1"/>
    </source>
</evidence>
<dbReference type="Gene3D" id="1.20.1250.20">
    <property type="entry name" value="MFS general substrate transporter like domains"/>
    <property type="match status" value="1"/>
</dbReference>
<dbReference type="PROSITE" id="PS50850">
    <property type="entry name" value="MFS"/>
    <property type="match status" value="1"/>
</dbReference>
<protein>
    <submittedName>
        <fullName evidence="10">Drug resistance transporter, EmrB/QacA subfamily</fullName>
    </submittedName>
</protein>
<organism evidence="10 11">
    <name type="scientific">Desulfotomaculum nigrificans (strain DSM 14880 / VKM B-2319 / CO-1-SRB)</name>
    <name type="common">Desulfotomaculum carboxydivorans</name>
    <dbReference type="NCBI Taxonomy" id="868595"/>
    <lineage>
        <taxon>Bacteria</taxon>
        <taxon>Bacillati</taxon>
        <taxon>Bacillota</taxon>
        <taxon>Clostridia</taxon>
        <taxon>Eubacteriales</taxon>
        <taxon>Desulfotomaculaceae</taxon>
        <taxon>Desulfotomaculum</taxon>
    </lineage>
</organism>
<keyword evidence="3" id="KW-0813">Transport</keyword>
<feature type="transmembrane region" description="Helical" evidence="8">
    <location>
        <begin position="229"/>
        <end position="248"/>
    </location>
</feature>
<sequence>MSHSEEKNTSFWLPLFVLVTGAFAAIFNSSTINVAIPKLMTIFGVSSDEIQWVLTGYMLTSAVVIPITGYLGDRFGNKRVFIYSLAIFTLGSVLSSFSWSNNSLIAFRVLQALGGGMIMPISMAIIYRIVPMNMIGLALGVWGMAAVMGPAIGPTLGGYIIDHFNWRLLFLINIPVGILGIILSILTLEETPLRTDTKFDFWGFVTSAAGCFALLLALSQGNKEGWTSFYIVMLFIFSFFTLLLFVLIELNSADPMLDLRLFKNKTFTLSVAIGGLINIGLFGGVFLMPIFTQNLMGLTPYEAGLLLLPASLVIGVMLPISGALFDKFGAKAIGVIGVTIAGLGTLKLHYLSVDTSFHDIIMIMVIRSIGIGLAMMPISTAGMNVVAKHLVGRASSLSNVIRQIFASFGIAILTAVMQNRQIFHYASLSEGVSDASLVAPLTIKQLQGLLGSPDTAIGVLAGLAQKQSLINAIDDSFLICGIFVISAVPLIFFLQDVRKSKTAASKAS</sequence>
<accession>F6B6Q9</accession>
<feature type="transmembrane region" description="Helical" evidence="8">
    <location>
        <begin position="357"/>
        <end position="379"/>
    </location>
</feature>
<dbReference type="STRING" id="868595.Desca_2723"/>
<evidence type="ECO:0000256" key="6">
    <source>
        <dbReference type="ARBA" id="ARBA00022989"/>
    </source>
</evidence>
<feature type="transmembrane region" description="Helical" evidence="8">
    <location>
        <begin position="164"/>
        <end position="187"/>
    </location>
</feature>
<feature type="transmembrane region" description="Helical" evidence="8">
    <location>
        <begin position="80"/>
        <end position="99"/>
    </location>
</feature>
<feature type="transmembrane region" description="Helical" evidence="8">
    <location>
        <begin position="12"/>
        <end position="30"/>
    </location>
</feature>
<dbReference type="Proteomes" id="UP000009226">
    <property type="component" value="Chromosome"/>
</dbReference>
<feature type="domain" description="Major facilitator superfamily (MFS) profile" evidence="9">
    <location>
        <begin position="14"/>
        <end position="499"/>
    </location>
</feature>
<feature type="transmembrane region" description="Helical" evidence="8">
    <location>
        <begin position="476"/>
        <end position="494"/>
    </location>
</feature>
<dbReference type="SUPFAM" id="SSF103473">
    <property type="entry name" value="MFS general substrate transporter"/>
    <property type="match status" value="1"/>
</dbReference>
<evidence type="ECO:0000256" key="2">
    <source>
        <dbReference type="ARBA" id="ARBA00008537"/>
    </source>
</evidence>
<dbReference type="EMBL" id="CP002736">
    <property type="protein sequence ID" value="AEF95540.1"/>
    <property type="molecule type" value="Genomic_DNA"/>
</dbReference>
<feature type="transmembrane region" description="Helical" evidence="8">
    <location>
        <begin position="134"/>
        <end position="152"/>
    </location>
</feature>
<evidence type="ECO:0000313" key="11">
    <source>
        <dbReference type="Proteomes" id="UP000009226"/>
    </source>
</evidence>
<feature type="transmembrane region" description="Helical" evidence="8">
    <location>
        <begin position="269"/>
        <end position="291"/>
    </location>
</feature>
<gene>
    <name evidence="10" type="ordered locus">Desca_2723</name>
</gene>
<dbReference type="Pfam" id="PF07690">
    <property type="entry name" value="MFS_1"/>
    <property type="match status" value="1"/>
</dbReference>
<evidence type="ECO:0000256" key="1">
    <source>
        <dbReference type="ARBA" id="ARBA00004651"/>
    </source>
</evidence>
<evidence type="ECO:0000256" key="8">
    <source>
        <dbReference type="SAM" id="Phobius"/>
    </source>
</evidence>
<feature type="transmembrane region" description="Helical" evidence="8">
    <location>
        <begin position="50"/>
        <end position="71"/>
    </location>
</feature>
<dbReference type="RefSeq" id="WP_013810917.1">
    <property type="nucleotide sequence ID" value="NC_015565.1"/>
</dbReference>
<dbReference type="AlphaFoldDB" id="F6B6Q9"/>
<dbReference type="HOGENOM" id="CLU_000960_28_0_9"/>
<comment type="subcellular location">
    <subcellularLocation>
        <location evidence="1">Cell membrane</location>
        <topology evidence="1">Multi-pass membrane protein</topology>
    </subcellularLocation>
</comment>
<dbReference type="InterPro" id="IPR020846">
    <property type="entry name" value="MFS_dom"/>
</dbReference>
<dbReference type="PRINTS" id="PR01036">
    <property type="entry name" value="TCRTETB"/>
</dbReference>
<dbReference type="CDD" id="cd17503">
    <property type="entry name" value="MFS_LmrB_MDR_like"/>
    <property type="match status" value="1"/>
</dbReference>
<dbReference type="NCBIfam" id="TIGR00711">
    <property type="entry name" value="efflux_EmrB"/>
    <property type="match status" value="1"/>
</dbReference>
<feature type="transmembrane region" description="Helical" evidence="8">
    <location>
        <begin position="332"/>
        <end position="351"/>
    </location>
</feature>
<evidence type="ECO:0000259" key="9">
    <source>
        <dbReference type="PROSITE" id="PS50850"/>
    </source>
</evidence>
<dbReference type="eggNOG" id="COG2814">
    <property type="taxonomic scope" value="Bacteria"/>
</dbReference>
<name>F6B6Q9_DESCC</name>
<dbReference type="KEGG" id="dca:Desca_2723"/>
<feature type="transmembrane region" description="Helical" evidence="8">
    <location>
        <begin position="400"/>
        <end position="418"/>
    </location>
</feature>
<dbReference type="GO" id="GO:0022857">
    <property type="term" value="F:transmembrane transporter activity"/>
    <property type="evidence" value="ECO:0007669"/>
    <property type="project" value="InterPro"/>
</dbReference>
<comment type="similarity">
    <text evidence="2">Belongs to the major facilitator superfamily. EmrB family.</text>
</comment>
<keyword evidence="11" id="KW-1185">Reference proteome</keyword>
<dbReference type="PANTHER" id="PTHR42718">
    <property type="entry name" value="MAJOR FACILITATOR SUPERFAMILY MULTIDRUG TRANSPORTER MFSC"/>
    <property type="match status" value="1"/>
</dbReference>
<dbReference type="PANTHER" id="PTHR42718:SF9">
    <property type="entry name" value="MAJOR FACILITATOR SUPERFAMILY MULTIDRUG TRANSPORTER MFSC"/>
    <property type="match status" value="1"/>
</dbReference>
<proteinExistence type="inferred from homology"/>
<feature type="transmembrane region" description="Helical" evidence="8">
    <location>
        <begin position="199"/>
        <end position="217"/>
    </location>
</feature>
<dbReference type="GO" id="GO:0005886">
    <property type="term" value="C:plasma membrane"/>
    <property type="evidence" value="ECO:0007669"/>
    <property type="project" value="UniProtKB-SubCell"/>
</dbReference>
<keyword evidence="6 8" id="KW-1133">Transmembrane helix</keyword>
<evidence type="ECO:0000256" key="7">
    <source>
        <dbReference type="ARBA" id="ARBA00023136"/>
    </source>
</evidence>
<evidence type="ECO:0000256" key="4">
    <source>
        <dbReference type="ARBA" id="ARBA00022475"/>
    </source>
</evidence>
<dbReference type="Gene3D" id="1.20.1720.10">
    <property type="entry name" value="Multidrug resistance protein D"/>
    <property type="match status" value="1"/>
</dbReference>
<evidence type="ECO:0000256" key="5">
    <source>
        <dbReference type="ARBA" id="ARBA00022692"/>
    </source>
</evidence>
<dbReference type="InterPro" id="IPR036259">
    <property type="entry name" value="MFS_trans_sf"/>
</dbReference>
<feature type="transmembrane region" description="Helical" evidence="8">
    <location>
        <begin position="303"/>
        <end position="325"/>
    </location>
</feature>
<evidence type="ECO:0000256" key="3">
    <source>
        <dbReference type="ARBA" id="ARBA00022448"/>
    </source>
</evidence>
<keyword evidence="5 8" id="KW-0812">Transmembrane</keyword>
<dbReference type="InterPro" id="IPR011701">
    <property type="entry name" value="MFS"/>
</dbReference>
<reference evidence="10 11" key="1">
    <citation type="submission" date="2011-05" db="EMBL/GenBank/DDBJ databases">
        <title>Complete sequence of Desulfotomaculum carboxydivorans CO-1-SRB.</title>
        <authorList>
            <consortium name="US DOE Joint Genome Institute"/>
            <person name="Lucas S."/>
            <person name="Han J."/>
            <person name="Lapidus A."/>
            <person name="Cheng J.-F."/>
            <person name="Goodwin L."/>
            <person name="Pitluck S."/>
            <person name="Peters L."/>
            <person name="Mikhailova N."/>
            <person name="Lu M."/>
            <person name="Han C."/>
            <person name="Tapia R."/>
            <person name="Land M."/>
            <person name="Hauser L."/>
            <person name="Kyrpides N."/>
            <person name="Ivanova N."/>
            <person name="Pagani I."/>
            <person name="Stams A."/>
            <person name="Plugge C."/>
            <person name="Muyzer G."/>
            <person name="Kuever J."/>
            <person name="Parshina S."/>
            <person name="Ivanova A."/>
            <person name="Nazina T."/>
            <person name="Woyke T."/>
        </authorList>
    </citation>
    <scope>NUCLEOTIDE SEQUENCE [LARGE SCALE GENOMIC DNA]</scope>
    <source>
        <strain evidence="11">DSM 14880 / VKM B-2319 / CO-1-SRB</strain>
    </source>
</reference>
<feature type="transmembrane region" description="Helical" evidence="8">
    <location>
        <begin position="105"/>
        <end position="127"/>
    </location>
</feature>
<keyword evidence="7 8" id="KW-0472">Membrane</keyword>
<keyword evidence="4" id="KW-1003">Cell membrane</keyword>
<dbReference type="InterPro" id="IPR004638">
    <property type="entry name" value="EmrB-like"/>
</dbReference>